<protein>
    <submittedName>
        <fullName evidence="2">Uncharacterized protein</fullName>
    </submittedName>
</protein>
<reference evidence="2 3" key="1">
    <citation type="submission" date="2021-01" db="EMBL/GenBank/DDBJ databases">
        <title>Chromosome-level genome assembly of a human fungal pathogen reveals clustering of transcriptionally co-regulated genes.</title>
        <authorList>
            <person name="Voorhies M."/>
            <person name="Cohen S."/>
            <person name="Shea T.P."/>
            <person name="Petrus S."/>
            <person name="Munoz J.F."/>
            <person name="Poplawski S."/>
            <person name="Goldman W.E."/>
            <person name="Michael T."/>
            <person name="Cuomo C.A."/>
            <person name="Sil A."/>
            <person name="Beyhan S."/>
        </authorList>
    </citation>
    <scope>NUCLEOTIDE SEQUENCE [LARGE SCALE GENOMIC DNA]</scope>
    <source>
        <strain evidence="2 3">G184AR</strain>
    </source>
</reference>
<evidence type="ECO:0000313" key="2">
    <source>
        <dbReference type="EMBL" id="KAG5305451.1"/>
    </source>
</evidence>
<proteinExistence type="predicted"/>
<gene>
    <name evidence="2" type="ORF">I7I52_04116</name>
</gene>
<feature type="compositionally biased region" description="Polar residues" evidence="1">
    <location>
        <begin position="61"/>
        <end position="70"/>
    </location>
</feature>
<comment type="caution">
    <text evidence="2">The sequence shown here is derived from an EMBL/GenBank/DDBJ whole genome shotgun (WGS) entry which is preliminary data.</text>
</comment>
<dbReference type="VEuPathDB" id="FungiDB:I7I52_04116"/>
<name>A0A8H7Z9X4_AJECA</name>
<organism evidence="2 3">
    <name type="scientific">Ajellomyces capsulatus</name>
    <name type="common">Darling's disease fungus</name>
    <name type="synonym">Histoplasma capsulatum</name>
    <dbReference type="NCBI Taxonomy" id="5037"/>
    <lineage>
        <taxon>Eukaryota</taxon>
        <taxon>Fungi</taxon>
        <taxon>Dikarya</taxon>
        <taxon>Ascomycota</taxon>
        <taxon>Pezizomycotina</taxon>
        <taxon>Eurotiomycetes</taxon>
        <taxon>Eurotiomycetidae</taxon>
        <taxon>Onygenales</taxon>
        <taxon>Ajellomycetaceae</taxon>
        <taxon>Histoplasma</taxon>
    </lineage>
</organism>
<evidence type="ECO:0000313" key="3">
    <source>
        <dbReference type="Proteomes" id="UP000670092"/>
    </source>
</evidence>
<sequence length="83" mass="9441">MRQQEHHMRQEKAAEKTARSLWVLMMACFNAGERFNCIINALNKLNMVFENTNRPHRASNVDGSTSSSGDQELLTIKTMPLSC</sequence>
<evidence type="ECO:0000256" key="1">
    <source>
        <dbReference type="SAM" id="MobiDB-lite"/>
    </source>
</evidence>
<feature type="region of interest" description="Disordered" evidence="1">
    <location>
        <begin position="54"/>
        <end position="83"/>
    </location>
</feature>
<accession>A0A8H7Z9X4</accession>
<dbReference type="Proteomes" id="UP000670092">
    <property type="component" value="Unassembled WGS sequence"/>
</dbReference>
<dbReference type="AlphaFoldDB" id="A0A8H7Z9X4"/>
<dbReference type="EMBL" id="JAEVHI010000001">
    <property type="protein sequence ID" value="KAG5305451.1"/>
    <property type="molecule type" value="Genomic_DNA"/>
</dbReference>